<dbReference type="PIRSF" id="PIRSF005572">
    <property type="entry name" value="NifS"/>
    <property type="match status" value="1"/>
</dbReference>
<comment type="cofactor">
    <cofactor evidence="1">
        <name>pyridoxal 5'-phosphate</name>
        <dbReference type="ChEBI" id="CHEBI:597326"/>
    </cofactor>
</comment>
<keyword evidence="6" id="KW-0408">Iron</keyword>
<reference evidence="10 11" key="1">
    <citation type="submission" date="2024-02" db="EMBL/GenBank/DDBJ databases">
        <title>New especies of Spiribacter isolated from saline water.</title>
        <authorList>
            <person name="Leon M.J."/>
            <person name="De La Haba R."/>
            <person name="Sanchez-Porro C."/>
            <person name="Ventosa A."/>
        </authorList>
    </citation>
    <scope>NUCLEOTIDE SEQUENCE [LARGE SCALE GENOMIC DNA]</scope>
    <source>
        <strain evidence="11">ag22IC6-390</strain>
    </source>
</reference>
<proteinExistence type="inferred from homology"/>
<evidence type="ECO:0000256" key="4">
    <source>
        <dbReference type="ARBA" id="ARBA00022723"/>
    </source>
</evidence>
<protein>
    <submittedName>
        <fullName evidence="10">Cysteine desulfurase family protein</fullName>
    </submittedName>
</protein>
<dbReference type="RefSeq" id="WP_367958791.1">
    <property type="nucleotide sequence ID" value="NZ_JBAKFH010000002.1"/>
</dbReference>
<gene>
    <name evidence="10" type="ORF">V6X73_04540</name>
</gene>
<evidence type="ECO:0000256" key="3">
    <source>
        <dbReference type="ARBA" id="ARBA00022679"/>
    </source>
</evidence>
<evidence type="ECO:0000256" key="8">
    <source>
        <dbReference type="ARBA" id="ARBA00050776"/>
    </source>
</evidence>
<evidence type="ECO:0000256" key="6">
    <source>
        <dbReference type="ARBA" id="ARBA00023004"/>
    </source>
</evidence>
<dbReference type="Gene3D" id="3.90.1150.10">
    <property type="entry name" value="Aspartate Aminotransferase, domain 1"/>
    <property type="match status" value="1"/>
</dbReference>
<evidence type="ECO:0000256" key="5">
    <source>
        <dbReference type="ARBA" id="ARBA00022898"/>
    </source>
</evidence>
<dbReference type="Gene3D" id="3.40.640.10">
    <property type="entry name" value="Type I PLP-dependent aspartate aminotransferase-like (Major domain)"/>
    <property type="match status" value="1"/>
</dbReference>
<evidence type="ECO:0000259" key="9">
    <source>
        <dbReference type="Pfam" id="PF00266"/>
    </source>
</evidence>
<evidence type="ECO:0000313" key="10">
    <source>
        <dbReference type="EMBL" id="MEX0468989.1"/>
    </source>
</evidence>
<dbReference type="InterPro" id="IPR015424">
    <property type="entry name" value="PyrdxlP-dep_Trfase"/>
</dbReference>
<evidence type="ECO:0000256" key="1">
    <source>
        <dbReference type="ARBA" id="ARBA00001933"/>
    </source>
</evidence>
<evidence type="ECO:0000256" key="2">
    <source>
        <dbReference type="ARBA" id="ARBA00006490"/>
    </source>
</evidence>
<evidence type="ECO:0000256" key="7">
    <source>
        <dbReference type="ARBA" id="ARBA00023014"/>
    </source>
</evidence>
<comment type="similarity">
    <text evidence="2">Belongs to the class-V pyridoxal-phosphate-dependent aminotransferase family. NifS/IscS subfamily.</text>
</comment>
<dbReference type="EMBL" id="JBAKFM010000002">
    <property type="protein sequence ID" value="MEX0468989.1"/>
    <property type="molecule type" value="Genomic_DNA"/>
</dbReference>
<evidence type="ECO:0000313" key="11">
    <source>
        <dbReference type="Proteomes" id="UP001556709"/>
    </source>
</evidence>
<dbReference type="PANTHER" id="PTHR11601">
    <property type="entry name" value="CYSTEINE DESULFURYLASE FAMILY MEMBER"/>
    <property type="match status" value="1"/>
</dbReference>
<comment type="catalytic activity">
    <reaction evidence="8">
        <text>(sulfur carrier)-H + L-cysteine = (sulfur carrier)-SH + L-alanine</text>
        <dbReference type="Rhea" id="RHEA:43892"/>
        <dbReference type="Rhea" id="RHEA-COMP:14737"/>
        <dbReference type="Rhea" id="RHEA-COMP:14739"/>
        <dbReference type="ChEBI" id="CHEBI:29917"/>
        <dbReference type="ChEBI" id="CHEBI:35235"/>
        <dbReference type="ChEBI" id="CHEBI:57972"/>
        <dbReference type="ChEBI" id="CHEBI:64428"/>
        <dbReference type="EC" id="2.8.1.7"/>
    </reaction>
</comment>
<keyword evidence="3" id="KW-0808">Transferase</keyword>
<keyword evidence="7" id="KW-0411">Iron-sulfur</keyword>
<dbReference type="InterPro" id="IPR000192">
    <property type="entry name" value="Aminotrans_V_dom"/>
</dbReference>
<keyword evidence="11" id="KW-1185">Reference proteome</keyword>
<dbReference type="PANTHER" id="PTHR11601:SF34">
    <property type="entry name" value="CYSTEINE DESULFURASE"/>
    <property type="match status" value="1"/>
</dbReference>
<dbReference type="InterPro" id="IPR015422">
    <property type="entry name" value="PyrdxlP-dep_Trfase_small"/>
</dbReference>
<keyword evidence="5" id="KW-0663">Pyridoxal phosphate</keyword>
<dbReference type="InterPro" id="IPR016454">
    <property type="entry name" value="Cysteine_dSase"/>
</dbReference>
<dbReference type="Pfam" id="PF00266">
    <property type="entry name" value="Aminotran_5"/>
    <property type="match status" value="1"/>
</dbReference>
<comment type="caution">
    <text evidence="10">The sequence shown here is derived from an EMBL/GenBank/DDBJ whole genome shotgun (WGS) entry which is preliminary data.</text>
</comment>
<dbReference type="SUPFAM" id="SSF53383">
    <property type="entry name" value="PLP-dependent transferases"/>
    <property type="match status" value="1"/>
</dbReference>
<name>A0ABV3TBH8_9GAMM</name>
<feature type="domain" description="Aminotransferase class V" evidence="9">
    <location>
        <begin position="7"/>
        <end position="366"/>
    </location>
</feature>
<dbReference type="Proteomes" id="UP001556709">
    <property type="component" value="Unassembled WGS sequence"/>
</dbReference>
<dbReference type="InterPro" id="IPR015421">
    <property type="entry name" value="PyrdxlP-dep_Trfase_major"/>
</dbReference>
<accession>A0ABV3TBH8</accession>
<organism evidence="10 11">
    <name type="scientific">Spiribacter pallidus</name>
    <dbReference type="NCBI Taxonomy" id="1987936"/>
    <lineage>
        <taxon>Bacteria</taxon>
        <taxon>Pseudomonadati</taxon>
        <taxon>Pseudomonadota</taxon>
        <taxon>Gammaproteobacteria</taxon>
        <taxon>Chromatiales</taxon>
        <taxon>Ectothiorhodospiraceae</taxon>
        <taxon>Spiribacter</taxon>
    </lineage>
</organism>
<sequence length="407" mass="42798">MDRPRPYLDYAATTPLDPRVHAAMMACYDARGLVANPASPHRAGALAGEVIDRATEAIRDYLGDPHWQVVWTSGATEADNLAILGTAEALAQRRRGRDRILITATEHAAVTMAARAASRHGFAIERLPVDAMGRLTPEALADALDERVALVSIAPVNNETGVLQAMPALAPMVHDAGALLHLDAAQSGGRVDAAAAAYDQADMVSLSGHKFYGPKGIGALCLRPSVRVAPQLHGGGQQQGMRSGTLPVPLIAGLGEAFRLADDAAERDRQWSLRDSLLAGLAPLGGVVLNTPAEASPHILSVSFAGVHGAALRAHLDGLDVGFGSACSSHEGASSVLRAMQRPEPLAHATLRLSLGRFTDGSDITQVIERVGETVDRLRRVSPVWRALARGQDIGALYSTTTPLEVA</sequence>
<keyword evidence="4" id="KW-0479">Metal-binding</keyword>